<proteinExistence type="predicted"/>
<comment type="caution">
    <text evidence="1">The sequence shown here is derived from an EMBL/GenBank/DDBJ whole genome shotgun (WGS) entry which is preliminary data.</text>
</comment>
<feature type="non-terminal residue" evidence="1">
    <location>
        <position position="1"/>
    </location>
</feature>
<dbReference type="EMBL" id="BARW01038046">
    <property type="protein sequence ID" value="GAJ20041.1"/>
    <property type="molecule type" value="Genomic_DNA"/>
</dbReference>
<dbReference type="AlphaFoldDB" id="X1VSB8"/>
<gene>
    <name evidence="1" type="ORF">S12H4_58535</name>
</gene>
<accession>X1VSB8</accession>
<protein>
    <submittedName>
        <fullName evidence="1">Uncharacterized protein</fullName>
    </submittedName>
</protein>
<sequence>FVVLKTINLKDSHEILRKKLFKMGERIKNVISQQMKFKVSTGIGEYHKSVRGLSKSFNKNKLKKFNKKRGFLKIMLNI</sequence>
<evidence type="ECO:0000313" key="1">
    <source>
        <dbReference type="EMBL" id="GAJ20041.1"/>
    </source>
</evidence>
<organism evidence="1">
    <name type="scientific">marine sediment metagenome</name>
    <dbReference type="NCBI Taxonomy" id="412755"/>
    <lineage>
        <taxon>unclassified sequences</taxon>
        <taxon>metagenomes</taxon>
        <taxon>ecological metagenomes</taxon>
    </lineage>
</organism>
<name>X1VSB8_9ZZZZ</name>
<reference evidence="1" key="1">
    <citation type="journal article" date="2014" name="Front. Microbiol.">
        <title>High frequency of phylogenetically diverse reductive dehalogenase-homologous genes in deep subseafloor sedimentary metagenomes.</title>
        <authorList>
            <person name="Kawai M."/>
            <person name="Futagami T."/>
            <person name="Toyoda A."/>
            <person name="Takaki Y."/>
            <person name="Nishi S."/>
            <person name="Hori S."/>
            <person name="Arai W."/>
            <person name="Tsubouchi T."/>
            <person name="Morono Y."/>
            <person name="Uchiyama I."/>
            <person name="Ito T."/>
            <person name="Fujiyama A."/>
            <person name="Inagaki F."/>
            <person name="Takami H."/>
        </authorList>
    </citation>
    <scope>NUCLEOTIDE SEQUENCE</scope>
    <source>
        <strain evidence="1">Expedition CK06-06</strain>
    </source>
</reference>